<evidence type="ECO:0000256" key="1">
    <source>
        <dbReference type="SAM" id="Coils"/>
    </source>
</evidence>
<accession>A0A1L3ZV58</accession>
<dbReference type="STRING" id="1921510.BSL82_09410"/>
<dbReference type="AlphaFoldDB" id="A0A1L3ZV58"/>
<proteinExistence type="predicted"/>
<feature type="coiled-coil region" evidence="1">
    <location>
        <begin position="56"/>
        <end position="83"/>
    </location>
</feature>
<organism evidence="2 3">
    <name type="scientific">Tardibacter chloracetimidivorans</name>
    <dbReference type="NCBI Taxonomy" id="1921510"/>
    <lineage>
        <taxon>Bacteria</taxon>
        <taxon>Pseudomonadati</taxon>
        <taxon>Pseudomonadota</taxon>
        <taxon>Alphaproteobacteria</taxon>
        <taxon>Sphingomonadales</taxon>
        <taxon>Sphingomonadaceae</taxon>
        <taxon>Tardibacter</taxon>
    </lineage>
</organism>
<sequence>MKQIERLRSLTGKSSWMTDEVREVARALPDLLSHIDALEARDKSSAKVLDATGQAAAQHLKRAEAAERALADAVEERDALRSASTIIRQRDEAVEAFRAAEHLCDRLRNIAAGKPVRDLEEAEAAFASARAFLTKRGEK</sequence>
<evidence type="ECO:0000313" key="2">
    <source>
        <dbReference type="EMBL" id="API59497.1"/>
    </source>
</evidence>
<dbReference type="RefSeq" id="WP_072597106.1">
    <property type="nucleotide sequence ID" value="NZ_CP018221.1"/>
</dbReference>
<keyword evidence="3" id="KW-1185">Reference proteome</keyword>
<gene>
    <name evidence="2" type="ORF">BSL82_09410</name>
</gene>
<dbReference type="EMBL" id="CP018221">
    <property type="protein sequence ID" value="API59497.1"/>
    <property type="molecule type" value="Genomic_DNA"/>
</dbReference>
<name>A0A1L3ZV58_9SPHN</name>
<dbReference type="Proteomes" id="UP000182063">
    <property type="component" value="Chromosome"/>
</dbReference>
<dbReference type="KEGG" id="sphj:BSL82_09410"/>
<protein>
    <submittedName>
        <fullName evidence="2">Uncharacterized protein</fullName>
    </submittedName>
</protein>
<keyword evidence="1" id="KW-0175">Coiled coil</keyword>
<evidence type="ECO:0000313" key="3">
    <source>
        <dbReference type="Proteomes" id="UP000182063"/>
    </source>
</evidence>
<reference evidence="3" key="1">
    <citation type="submission" date="2016-11" db="EMBL/GenBank/DDBJ databases">
        <title>Complete Genome Sequence of alachlor-degrading Sphingomonas sp. strain JJ-A5.</title>
        <authorList>
            <person name="Lee H."/>
            <person name="Ka J.-O."/>
        </authorList>
    </citation>
    <scope>NUCLEOTIDE SEQUENCE [LARGE SCALE GENOMIC DNA]</scope>
    <source>
        <strain evidence="3">JJ-A5</strain>
    </source>
</reference>